<reference evidence="12" key="2">
    <citation type="journal article" date="2023" name="Plants (Basel)">
        <title>Annotation of the Turnera subulata (Passifloraceae) Draft Genome Reveals the S-Locus Evolved after the Divergence of Turneroideae from Passifloroideae in a Stepwise Manner.</title>
        <authorList>
            <person name="Henning P.M."/>
            <person name="Roalson E.H."/>
            <person name="Mir W."/>
            <person name="McCubbin A.G."/>
            <person name="Shore J.S."/>
        </authorList>
    </citation>
    <scope>NUCLEOTIDE SEQUENCE</scope>
    <source>
        <strain evidence="12">F60SS</strain>
    </source>
</reference>
<evidence type="ECO:0000256" key="8">
    <source>
        <dbReference type="ARBA" id="ARBA00037040"/>
    </source>
</evidence>
<evidence type="ECO:0000256" key="4">
    <source>
        <dbReference type="ARBA" id="ARBA00022728"/>
    </source>
</evidence>
<comment type="function">
    <text evidence="8">Involved in pre-mRNA splicing and cell cycle progression. Required for the spliceosome assembly and initiation of the DNA replication.</text>
</comment>
<evidence type="ECO:0000256" key="6">
    <source>
        <dbReference type="ARBA" id="ARBA00023187"/>
    </source>
</evidence>
<evidence type="ECO:0008006" key="14">
    <source>
        <dbReference type="Google" id="ProtNLM"/>
    </source>
</evidence>
<reference evidence="12" key="1">
    <citation type="submission" date="2022-02" db="EMBL/GenBank/DDBJ databases">
        <authorList>
            <person name="Henning P.M."/>
            <person name="McCubbin A.G."/>
            <person name="Shore J.S."/>
        </authorList>
    </citation>
    <scope>NUCLEOTIDE SEQUENCE</scope>
    <source>
        <strain evidence="12">F60SS</strain>
        <tissue evidence="12">Leaves</tissue>
    </source>
</reference>
<dbReference type="GO" id="GO:0071011">
    <property type="term" value="C:precatalytic spliceosome"/>
    <property type="evidence" value="ECO:0007669"/>
    <property type="project" value="TreeGrafter"/>
</dbReference>
<dbReference type="InterPro" id="IPR011990">
    <property type="entry name" value="TPR-like_helical_dom_sf"/>
</dbReference>
<feature type="domain" description="Pre-mRNA-splicing factor Syf1-like N-terminal HAT-repeats" evidence="11">
    <location>
        <begin position="59"/>
        <end position="205"/>
    </location>
</feature>
<evidence type="ECO:0000256" key="1">
    <source>
        <dbReference type="ARBA" id="ARBA00004123"/>
    </source>
</evidence>
<dbReference type="GO" id="GO:0000974">
    <property type="term" value="C:Prp19 complex"/>
    <property type="evidence" value="ECO:0007669"/>
    <property type="project" value="TreeGrafter"/>
</dbReference>
<dbReference type="FunFam" id="1.25.40.10:FF:000048">
    <property type="entry name" value="Cell cycle control protein"/>
    <property type="match status" value="1"/>
</dbReference>
<evidence type="ECO:0000313" key="12">
    <source>
        <dbReference type="EMBL" id="KAJ4836937.1"/>
    </source>
</evidence>
<keyword evidence="4" id="KW-0747">Spliceosome</keyword>
<evidence type="ECO:0000256" key="7">
    <source>
        <dbReference type="ARBA" id="ARBA00023242"/>
    </source>
</evidence>
<name>A0A9Q0FSW3_9ROSI</name>
<evidence type="ECO:0000259" key="10">
    <source>
        <dbReference type="Pfam" id="PF23231"/>
    </source>
</evidence>
<dbReference type="InterPro" id="IPR003107">
    <property type="entry name" value="HAT"/>
</dbReference>
<dbReference type="GO" id="GO:0000245">
    <property type="term" value="P:spliceosomal complex assembly"/>
    <property type="evidence" value="ECO:0007669"/>
    <property type="project" value="TreeGrafter"/>
</dbReference>
<dbReference type="PANTHER" id="PTHR11246:SF3">
    <property type="entry name" value="CROOKED NECK-LIKE PROTEIN 1"/>
    <property type="match status" value="1"/>
</dbReference>
<dbReference type="Gene3D" id="1.25.40.10">
    <property type="entry name" value="Tetratricopeptide repeat domain"/>
    <property type="match status" value="3"/>
</dbReference>
<feature type="region of interest" description="Disordered" evidence="9">
    <location>
        <begin position="1"/>
        <end position="20"/>
    </location>
</feature>
<dbReference type="PANTHER" id="PTHR11246">
    <property type="entry name" value="PRE-MRNA SPLICING FACTOR"/>
    <property type="match status" value="1"/>
</dbReference>
<comment type="caution">
    <text evidence="12">The sequence shown here is derived from an EMBL/GenBank/DDBJ whole genome shotgun (WGS) entry which is preliminary data.</text>
</comment>
<keyword evidence="3" id="KW-0507">mRNA processing</keyword>
<gene>
    <name evidence="12" type="ORF">Tsubulata_022044</name>
</gene>
<accession>A0A9Q0FSW3</accession>
<dbReference type="Proteomes" id="UP001141552">
    <property type="component" value="Unassembled WGS sequence"/>
</dbReference>
<protein>
    <recommendedName>
        <fullName evidence="14">Suppressor of forked domain-containing protein</fullName>
    </recommendedName>
</protein>
<keyword evidence="5" id="KW-0677">Repeat</keyword>
<dbReference type="FunFam" id="1.25.40.10:FF:000306">
    <property type="entry name" value="Cell cycle control protein cwf4"/>
    <property type="match status" value="1"/>
</dbReference>
<comment type="similarity">
    <text evidence="2">Belongs to the crooked-neck family.</text>
</comment>
<dbReference type="FunFam" id="1.25.40.10:FF:000796">
    <property type="entry name" value="Crooked neck pre-mRNA splicing factor 1"/>
    <property type="match status" value="1"/>
</dbReference>
<dbReference type="GO" id="GO:0071014">
    <property type="term" value="C:post-mRNA release spliceosomal complex"/>
    <property type="evidence" value="ECO:0007669"/>
    <property type="project" value="TreeGrafter"/>
</dbReference>
<dbReference type="SMART" id="SM00386">
    <property type="entry name" value="HAT"/>
    <property type="match status" value="13"/>
</dbReference>
<dbReference type="GO" id="GO:0071007">
    <property type="term" value="C:U2-type catalytic step 2 spliceosome"/>
    <property type="evidence" value="ECO:0007669"/>
    <property type="project" value="TreeGrafter"/>
</dbReference>
<dbReference type="Pfam" id="PF23231">
    <property type="entry name" value="HAT_Syf1_CNRKL1_C"/>
    <property type="match status" value="2"/>
</dbReference>
<dbReference type="SUPFAM" id="SSF48452">
    <property type="entry name" value="TPR-like"/>
    <property type="match status" value="3"/>
</dbReference>
<dbReference type="InterPro" id="IPR055433">
    <property type="entry name" value="HAT_Syf1-like_N"/>
</dbReference>
<evidence type="ECO:0000256" key="3">
    <source>
        <dbReference type="ARBA" id="ARBA00022664"/>
    </source>
</evidence>
<evidence type="ECO:0000256" key="9">
    <source>
        <dbReference type="SAM" id="MobiDB-lite"/>
    </source>
</evidence>
<dbReference type="Pfam" id="PF23233">
    <property type="entry name" value="HAT_Syf1_CNRKL1_N"/>
    <property type="match status" value="1"/>
</dbReference>
<dbReference type="InterPro" id="IPR055430">
    <property type="entry name" value="HAT_Syf1_CNRKL1_C"/>
</dbReference>
<dbReference type="OrthoDB" id="541719at2759"/>
<proteinExistence type="inferred from homology"/>
<feature type="domain" description="Pre-mRNA-splicing factor Syf1/CRNKL1-like C-terminal HAT-repeats" evidence="10">
    <location>
        <begin position="384"/>
        <end position="538"/>
    </location>
</feature>
<dbReference type="EMBL" id="JAKUCV010003991">
    <property type="protein sequence ID" value="KAJ4836937.1"/>
    <property type="molecule type" value="Genomic_DNA"/>
</dbReference>
<evidence type="ECO:0000259" key="11">
    <source>
        <dbReference type="Pfam" id="PF23233"/>
    </source>
</evidence>
<comment type="subcellular location">
    <subcellularLocation>
        <location evidence="1">Nucleus</location>
    </subcellularLocation>
</comment>
<keyword evidence="7" id="KW-0539">Nucleus</keyword>
<evidence type="ECO:0000256" key="5">
    <source>
        <dbReference type="ARBA" id="ARBA00022737"/>
    </source>
</evidence>
<keyword evidence="13" id="KW-1185">Reference proteome</keyword>
<feature type="domain" description="Pre-mRNA-splicing factor Syf1/CRNKL1-like C-terminal HAT-repeats" evidence="10">
    <location>
        <begin position="217"/>
        <end position="312"/>
    </location>
</feature>
<dbReference type="InterPro" id="IPR045075">
    <property type="entry name" value="Syf1-like"/>
</dbReference>
<organism evidence="12 13">
    <name type="scientific">Turnera subulata</name>
    <dbReference type="NCBI Taxonomy" id="218843"/>
    <lineage>
        <taxon>Eukaryota</taxon>
        <taxon>Viridiplantae</taxon>
        <taxon>Streptophyta</taxon>
        <taxon>Embryophyta</taxon>
        <taxon>Tracheophyta</taxon>
        <taxon>Spermatophyta</taxon>
        <taxon>Magnoliopsida</taxon>
        <taxon>eudicotyledons</taxon>
        <taxon>Gunneridae</taxon>
        <taxon>Pentapetalae</taxon>
        <taxon>rosids</taxon>
        <taxon>fabids</taxon>
        <taxon>Malpighiales</taxon>
        <taxon>Passifloraceae</taxon>
        <taxon>Turnera</taxon>
    </lineage>
</organism>
<keyword evidence="6" id="KW-0508">mRNA splicing</keyword>
<sequence>MPLPRPTRVKNKTSAPKQITAEQILREAKEQHEAEISQPKQKINDASELADYRLRRRKEFEEVVGRVGRTVPTAWVKYAHWEESQKDLDRARSVWERALEVDHRNHTLWLKYAETEMKNKSINHARNVWDRAVTLLPRVDQLWYKYSHMEEMLGKVAGARQIFERWMSWQPDEQAWLSYIKFELRHKEVALARGIFERFVECHPKVSAWVKFAKFEMKNGEVAKARDVYEKAVARLAAYDDEEAEQLFVAFAEFEERCCKDIERARCIYKIALDHIPKERAEELYNKFVAFEKQYGDKAGIEEALVGKRRLQYEDEVRKKPSNYDAWFDYIRLEEEEMGASGNKCSGGSGRRALRAIANLPPAEEKRYWKRYIYLWIKYALFEELDAGDVERTRDVYRECLRLIPHRKFSFAKVWLLAAQFEIRQLNLQGARQILGNAIGKAGPKDKIFKKYIDIELQLGNIDRSRKLYERYLDCSPDNCYAWLGYAELERCLSETERARAIFELAVAQPALDTPELLWKSFIDFEISEGECDRARQLYERLLGRSKHFKVWVSYANFESEKGASGANSDEQKKLCLQNARRIFERAVSHFRTSAPELKEERAMLLQEWHQMESNFGELGDASIVQAKLPKKLKRRRQIPSEDGLTTRYEEYIDHVFPEETEQAPNLKIVQAAYRWKKTKLSNCDDSS</sequence>
<evidence type="ECO:0000313" key="13">
    <source>
        <dbReference type="Proteomes" id="UP001141552"/>
    </source>
</evidence>
<evidence type="ECO:0000256" key="2">
    <source>
        <dbReference type="ARBA" id="ARBA00008644"/>
    </source>
</evidence>
<dbReference type="AlphaFoldDB" id="A0A9Q0FSW3"/>